<dbReference type="Proteomes" id="UP000193675">
    <property type="component" value="Unassembled WGS sequence"/>
</dbReference>
<dbReference type="Proteomes" id="UP000516786">
    <property type="component" value="Plasmid pZXPA-20-602k"/>
</dbReference>
<protein>
    <submittedName>
        <fullName evidence="1">Uncharacterized protein</fullName>
    </submittedName>
</protein>
<dbReference type="AlphaFoldDB" id="A0A1X0ZNG1"/>
<evidence type="ECO:0000313" key="2">
    <source>
        <dbReference type="EMBL" id="QOD01535.1"/>
    </source>
</evidence>
<proteinExistence type="predicted"/>
<organism evidence="1 3">
    <name type="scientific">Pseudomonas putida</name>
    <name type="common">Arthrobacter siderocapsulatus</name>
    <dbReference type="NCBI Taxonomy" id="303"/>
    <lineage>
        <taxon>Bacteria</taxon>
        <taxon>Pseudomonadati</taxon>
        <taxon>Pseudomonadota</taxon>
        <taxon>Gammaproteobacteria</taxon>
        <taxon>Pseudomonadales</taxon>
        <taxon>Pseudomonadaceae</taxon>
        <taxon>Pseudomonas</taxon>
    </lineage>
</organism>
<reference evidence="1 3" key="1">
    <citation type="submission" date="2017-04" db="EMBL/GenBank/DDBJ databases">
        <title>Presence of VIM-2 positive Pseudomonas species in chickens and their surrounding environment.</title>
        <authorList>
            <person name="Zhang R."/>
        </authorList>
    </citation>
    <scope>NUCLEOTIDE SEQUENCE [LARGE SCALE GENOMIC DNA]</scope>
    <source>
        <strain evidence="1 3">DZ-C18</strain>
    </source>
</reference>
<evidence type="ECO:0000313" key="4">
    <source>
        <dbReference type="Proteomes" id="UP000516786"/>
    </source>
</evidence>
<evidence type="ECO:0000313" key="3">
    <source>
        <dbReference type="Proteomes" id="UP000193675"/>
    </source>
</evidence>
<accession>A0A1X0ZNG1</accession>
<sequence length="246" mass="26402">MTNSPSNPLDTLHFTRFSLVRCIRIASEGGTYCLPVDPRQNLETLMEFDSLDQAGADTNRFTLLETAHRGTAYAVVDLEDGELESLVDMANPGDEASSHSLGVYNGIVWAIYGYLSENPSAGIQLIVDEDMTHAANVHAAFEVMQKAHMASSVKRPPAPAPVPVRVVVAHDGGRLLHVTGDAPIDVVMADFSSDAAERSNGHVCMKGEPVGLQRGSFPFTGESGAIVGHFFQQIDARSDEHLANDG</sequence>
<dbReference type="RefSeq" id="WP_084851001.1">
    <property type="nucleotide sequence ID" value="NZ_CP061724.1"/>
</dbReference>
<dbReference type="EMBL" id="NBWC01000049">
    <property type="protein sequence ID" value="ORL58807.1"/>
    <property type="molecule type" value="Genomic_DNA"/>
</dbReference>
<evidence type="ECO:0000313" key="1">
    <source>
        <dbReference type="EMBL" id="ORL58807.1"/>
    </source>
</evidence>
<reference evidence="2 4" key="2">
    <citation type="submission" date="2020-09" db="EMBL/GenBank/DDBJ databases">
        <title>Co-existence of a novel multidrug-resistance efflux pump with carbapenem resistance gene blaVIM-2 in one megaplasmid in Pseudomonas putida.</title>
        <authorList>
            <person name="Peng K."/>
            <person name="Li R."/>
        </authorList>
    </citation>
    <scope>NUCLEOTIDE SEQUENCE [LARGE SCALE GENOMIC DNA]</scope>
    <source>
        <strain evidence="2 4">ZXPA-20</strain>
        <plasmid evidence="2 4">pZXPA-20-602k</plasmid>
    </source>
</reference>
<gene>
    <name evidence="1" type="ORF">B7H17_25095</name>
    <name evidence="2" type="ORF">ID616_30400</name>
</gene>
<keyword evidence="2" id="KW-0614">Plasmid</keyword>
<name>A0A1X0ZNG1_PSEPU</name>
<dbReference type="EMBL" id="CP061724">
    <property type="protein sequence ID" value="QOD01535.1"/>
    <property type="molecule type" value="Genomic_DNA"/>
</dbReference>
<geneLocation type="plasmid" evidence="2 4">
    <name>pZXPA-20-602k</name>
</geneLocation>